<dbReference type="GO" id="GO:0005886">
    <property type="term" value="C:plasma membrane"/>
    <property type="evidence" value="ECO:0007669"/>
    <property type="project" value="UniProtKB-SubCell"/>
</dbReference>
<dbReference type="InterPro" id="IPR011701">
    <property type="entry name" value="MFS"/>
</dbReference>
<reference evidence="9 10" key="1">
    <citation type="submission" date="2016-10" db="EMBL/GenBank/DDBJ databases">
        <authorList>
            <person name="de Groot N.N."/>
        </authorList>
    </citation>
    <scope>NUCLEOTIDE SEQUENCE [LARGE SCALE GENOMIC DNA]</scope>
    <source>
        <strain evidence="9 10">DSM 22274</strain>
    </source>
</reference>
<feature type="transmembrane region" description="Helical" evidence="7">
    <location>
        <begin position="359"/>
        <end position="379"/>
    </location>
</feature>
<evidence type="ECO:0000313" key="10">
    <source>
        <dbReference type="Proteomes" id="UP000182725"/>
    </source>
</evidence>
<feature type="transmembrane region" description="Helical" evidence="7">
    <location>
        <begin position="321"/>
        <end position="338"/>
    </location>
</feature>
<evidence type="ECO:0000256" key="5">
    <source>
        <dbReference type="ARBA" id="ARBA00023136"/>
    </source>
</evidence>
<feature type="transmembrane region" description="Helical" evidence="7">
    <location>
        <begin position="385"/>
        <end position="405"/>
    </location>
</feature>
<name>A0A1H5NN20_9MICC</name>
<keyword evidence="3 7" id="KW-0812">Transmembrane</keyword>
<dbReference type="PROSITE" id="PS50850">
    <property type="entry name" value="MFS"/>
    <property type="match status" value="1"/>
</dbReference>
<dbReference type="InterPro" id="IPR020846">
    <property type="entry name" value="MFS_dom"/>
</dbReference>
<feature type="transmembrane region" description="Helical" evidence="7">
    <location>
        <begin position="162"/>
        <end position="184"/>
    </location>
</feature>
<feature type="transmembrane region" description="Helical" evidence="7">
    <location>
        <begin position="268"/>
        <end position="290"/>
    </location>
</feature>
<feature type="transmembrane region" description="Helical" evidence="7">
    <location>
        <begin position="72"/>
        <end position="92"/>
    </location>
</feature>
<dbReference type="InterPro" id="IPR036259">
    <property type="entry name" value="MFS_trans_sf"/>
</dbReference>
<evidence type="ECO:0000256" key="7">
    <source>
        <dbReference type="SAM" id="Phobius"/>
    </source>
</evidence>
<evidence type="ECO:0000256" key="1">
    <source>
        <dbReference type="ARBA" id="ARBA00004651"/>
    </source>
</evidence>
<evidence type="ECO:0000256" key="6">
    <source>
        <dbReference type="SAM" id="MobiDB-lite"/>
    </source>
</evidence>
<dbReference type="Gene3D" id="1.20.1250.20">
    <property type="entry name" value="MFS general substrate transporter like domains"/>
    <property type="match status" value="1"/>
</dbReference>
<dbReference type="PANTHER" id="PTHR43124:SF3">
    <property type="entry name" value="CHLORAMPHENICOL EFFLUX PUMP RV0191"/>
    <property type="match status" value="1"/>
</dbReference>
<keyword evidence="2" id="KW-1003">Cell membrane</keyword>
<sequence>MTGAKPTNRKPPTTLTSVSTTSAHKNLTPAGRKLPLAPLLIMAFMGFILIATETMPAGLLPQIANGLSVAEGTAGQFVSAYALGTVVLTLPAMALTRGMARKPVFIVAILGFFLANTIAAVSSDIALTLGARFVAGAFSGLLWGMLAGYARRITAPELAGRALAIASLGTPLGLAVGTPLGSWLGTAFGWRWSFGILSALAVLAAVLALIIVPNAPGQRAESQIPIRKVLVIPGVAAILLVIFVWMIAHNTLYTYIALYLRDAGMTLSIDVALVVFGASALIGLGITGSLIDRAPRLVVLASIALFMTAGAIFTLGSHSVIAVLLALVLWGIAFGGAAPQLQTAISVAGGENADMANSLLGVAFNIAIFAAGVLGAFLITAYNGMVLPLLMIGLGVAALAIAATARRSGFPSRS</sequence>
<feature type="transmembrane region" description="Helical" evidence="7">
    <location>
        <begin position="129"/>
        <end position="150"/>
    </location>
</feature>
<keyword evidence="4 7" id="KW-1133">Transmembrane helix</keyword>
<gene>
    <name evidence="9" type="ORF">SAMN04489740_3864</name>
</gene>
<dbReference type="EMBL" id="FNTV01000001">
    <property type="protein sequence ID" value="SEF02953.1"/>
    <property type="molecule type" value="Genomic_DNA"/>
</dbReference>
<feature type="domain" description="Major facilitator superfamily (MFS) profile" evidence="8">
    <location>
        <begin position="38"/>
        <end position="414"/>
    </location>
</feature>
<dbReference type="GO" id="GO:0022857">
    <property type="term" value="F:transmembrane transporter activity"/>
    <property type="evidence" value="ECO:0007669"/>
    <property type="project" value="InterPro"/>
</dbReference>
<evidence type="ECO:0000256" key="2">
    <source>
        <dbReference type="ARBA" id="ARBA00022475"/>
    </source>
</evidence>
<feature type="transmembrane region" description="Helical" evidence="7">
    <location>
        <begin position="229"/>
        <end position="248"/>
    </location>
</feature>
<dbReference type="AlphaFoldDB" id="A0A1H5NN20"/>
<dbReference type="CDD" id="cd17324">
    <property type="entry name" value="MFS_NepI_like"/>
    <property type="match status" value="1"/>
</dbReference>
<feature type="transmembrane region" description="Helical" evidence="7">
    <location>
        <begin position="104"/>
        <end position="123"/>
    </location>
</feature>
<dbReference type="Proteomes" id="UP000182725">
    <property type="component" value="Unassembled WGS sequence"/>
</dbReference>
<proteinExistence type="predicted"/>
<dbReference type="SUPFAM" id="SSF103473">
    <property type="entry name" value="MFS general substrate transporter"/>
    <property type="match status" value="1"/>
</dbReference>
<dbReference type="PANTHER" id="PTHR43124">
    <property type="entry name" value="PURINE EFFLUX PUMP PBUE"/>
    <property type="match status" value="1"/>
</dbReference>
<organism evidence="9 10">
    <name type="scientific">Arthrobacter alpinus</name>
    <dbReference type="NCBI Taxonomy" id="656366"/>
    <lineage>
        <taxon>Bacteria</taxon>
        <taxon>Bacillati</taxon>
        <taxon>Actinomycetota</taxon>
        <taxon>Actinomycetes</taxon>
        <taxon>Micrococcales</taxon>
        <taxon>Micrococcaceae</taxon>
        <taxon>Arthrobacter</taxon>
    </lineage>
</organism>
<accession>A0A1H5NN20</accession>
<feature type="transmembrane region" description="Helical" evidence="7">
    <location>
        <begin position="297"/>
        <end position="315"/>
    </location>
</feature>
<dbReference type="InterPro" id="IPR050189">
    <property type="entry name" value="MFS_Efflux_Transporters"/>
</dbReference>
<protein>
    <submittedName>
        <fullName evidence="9">Predicted arabinose efflux permease, MFS family</fullName>
    </submittedName>
</protein>
<comment type="subcellular location">
    <subcellularLocation>
        <location evidence="1">Cell membrane</location>
        <topology evidence="1">Multi-pass membrane protein</topology>
    </subcellularLocation>
</comment>
<feature type="compositionally biased region" description="Low complexity" evidence="6">
    <location>
        <begin position="13"/>
        <end position="22"/>
    </location>
</feature>
<feature type="transmembrane region" description="Helical" evidence="7">
    <location>
        <begin position="34"/>
        <end position="52"/>
    </location>
</feature>
<keyword evidence="5 7" id="KW-0472">Membrane</keyword>
<evidence type="ECO:0000259" key="8">
    <source>
        <dbReference type="PROSITE" id="PS50850"/>
    </source>
</evidence>
<dbReference type="Pfam" id="PF07690">
    <property type="entry name" value="MFS_1"/>
    <property type="match status" value="1"/>
</dbReference>
<evidence type="ECO:0000256" key="4">
    <source>
        <dbReference type="ARBA" id="ARBA00022989"/>
    </source>
</evidence>
<feature type="transmembrane region" description="Helical" evidence="7">
    <location>
        <begin position="196"/>
        <end position="217"/>
    </location>
</feature>
<feature type="region of interest" description="Disordered" evidence="6">
    <location>
        <begin position="1"/>
        <end position="26"/>
    </location>
</feature>
<evidence type="ECO:0000256" key="3">
    <source>
        <dbReference type="ARBA" id="ARBA00022692"/>
    </source>
</evidence>
<evidence type="ECO:0000313" key="9">
    <source>
        <dbReference type="EMBL" id="SEF02953.1"/>
    </source>
</evidence>